<dbReference type="GO" id="GO:0009269">
    <property type="term" value="P:response to desiccation"/>
    <property type="evidence" value="ECO:0007669"/>
    <property type="project" value="InterPro"/>
</dbReference>
<dbReference type="InterPro" id="IPR004864">
    <property type="entry name" value="LEA_2"/>
</dbReference>
<dbReference type="RefSeq" id="WP_184041605.1">
    <property type="nucleotide sequence ID" value="NZ_JACHHY010000027.1"/>
</dbReference>
<dbReference type="EMBL" id="JACHHY010000027">
    <property type="protein sequence ID" value="MBB5020198.1"/>
    <property type="molecule type" value="Genomic_DNA"/>
</dbReference>
<dbReference type="Proteomes" id="UP000575898">
    <property type="component" value="Unassembled WGS sequence"/>
</dbReference>
<organism evidence="2 3">
    <name type="scientific">Chitinivorax tropicus</name>
    <dbReference type="NCBI Taxonomy" id="714531"/>
    <lineage>
        <taxon>Bacteria</taxon>
        <taxon>Pseudomonadati</taxon>
        <taxon>Pseudomonadota</taxon>
        <taxon>Betaproteobacteria</taxon>
        <taxon>Chitinivorax</taxon>
    </lineage>
</organism>
<reference evidence="2 3" key="1">
    <citation type="submission" date="2020-08" db="EMBL/GenBank/DDBJ databases">
        <title>Genomic Encyclopedia of Type Strains, Phase IV (KMG-IV): sequencing the most valuable type-strain genomes for metagenomic binning, comparative biology and taxonomic classification.</title>
        <authorList>
            <person name="Goeker M."/>
        </authorList>
    </citation>
    <scope>NUCLEOTIDE SEQUENCE [LARGE SCALE GENOMIC DNA]</scope>
    <source>
        <strain evidence="2 3">DSM 27165</strain>
    </source>
</reference>
<dbReference type="SUPFAM" id="SSF117070">
    <property type="entry name" value="LEA14-like"/>
    <property type="match status" value="1"/>
</dbReference>
<feature type="domain" description="Water stress and hypersensitive response" evidence="1">
    <location>
        <begin position="9"/>
        <end position="123"/>
    </location>
</feature>
<dbReference type="AlphaFoldDB" id="A0A840MNH8"/>
<accession>A0A840MNH8</accession>
<gene>
    <name evidence="2" type="ORF">HNQ59_003515</name>
</gene>
<proteinExistence type="predicted"/>
<evidence type="ECO:0000313" key="2">
    <source>
        <dbReference type="EMBL" id="MBB5020198.1"/>
    </source>
</evidence>
<dbReference type="SMART" id="SM00769">
    <property type="entry name" value="WHy"/>
    <property type="match status" value="1"/>
</dbReference>
<dbReference type="Gene3D" id="2.60.40.1820">
    <property type="match status" value="1"/>
</dbReference>
<keyword evidence="3" id="KW-1185">Reference proteome</keyword>
<sequence length="141" mass="15675">MQKPQPPQLSIAGISLVGGNLFEQQFILKLRVQNPNDFDLQLSGLHYKLELGGQEFVTGQSNQSVTVKRLGSDVLEVEAYIKLFELIKQAKAMAVNGKVPYRLTGEALVGESGWRLPFDRKGEYDLAPLERLKGFQMLPGS</sequence>
<evidence type="ECO:0000259" key="1">
    <source>
        <dbReference type="SMART" id="SM00769"/>
    </source>
</evidence>
<evidence type="ECO:0000313" key="3">
    <source>
        <dbReference type="Proteomes" id="UP000575898"/>
    </source>
</evidence>
<dbReference type="InterPro" id="IPR013990">
    <property type="entry name" value="WHy-dom"/>
</dbReference>
<comment type="caution">
    <text evidence="2">The sequence shown here is derived from an EMBL/GenBank/DDBJ whole genome shotgun (WGS) entry which is preliminary data.</text>
</comment>
<dbReference type="Pfam" id="PF03168">
    <property type="entry name" value="LEA_2"/>
    <property type="match status" value="1"/>
</dbReference>
<protein>
    <submittedName>
        <fullName evidence="2">LEA14-like dessication related protein</fullName>
    </submittedName>
</protein>
<name>A0A840MNH8_9PROT</name>